<dbReference type="GO" id="GO:0008643">
    <property type="term" value="P:carbohydrate transport"/>
    <property type="evidence" value="ECO:0007669"/>
    <property type="project" value="InterPro"/>
</dbReference>
<dbReference type="Gene3D" id="2.40.50.100">
    <property type="match status" value="1"/>
</dbReference>
<keyword evidence="4" id="KW-0547">Nucleotide-binding</keyword>
<protein>
    <recommendedName>
        <fullName evidence="13">ABC-type D-xylose/L-arabinose transporter</fullName>
        <ecNumber evidence="13">7.5.2.13</ecNumber>
    </recommendedName>
</protein>
<evidence type="ECO:0000256" key="1">
    <source>
        <dbReference type="ARBA" id="ARBA00004202"/>
    </source>
</evidence>
<dbReference type="GO" id="GO:0005524">
    <property type="term" value="F:ATP binding"/>
    <property type="evidence" value="ECO:0007669"/>
    <property type="project" value="UniProtKB-KW"/>
</dbReference>
<dbReference type="GO" id="GO:0140359">
    <property type="term" value="F:ABC-type transporter activity"/>
    <property type="evidence" value="ECO:0007669"/>
    <property type="project" value="InterPro"/>
</dbReference>
<feature type="domain" description="ABC transporter" evidence="14">
    <location>
        <begin position="5"/>
        <end position="235"/>
    </location>
</feature>
<comment type="subcellular location">
    <subcellularLocation>
        <location evidence="1">Cell membrane</location>
        <topology evidence="1">Peripheral membrane protein</topology>
    </subcellularLocation>
</comment>
<evidence type="ECO:0000256" key="12">
    <source>
        <dbReference type="ARBA" id="ARBA00065962"/>
    </source>
</evidence>
<dbReference type="OrthoDB" id="18368at2157"/>
<dbReference type="InterPro" id="IPR008995">
    <property type="entry name" value="Mo/tungstate-bd_C_term_dom"/>
</dbReference>
<evidence type="ECO:0000256" key="5">
    <source>
        <dbReference type="ARBA" id="ARBA00022840"/>
    </source>
</evidence>
<dbReference type="InterPro" id="IPR003439">
    <property type="entry name" value="ABC_transporter-like_ATP-bd"/>
</dbReference>
<dbReference type="Pfam" id="PF00005">
    <property type="entry name" value="ABC_tran"/>
    <property type="match status" value="1"/>
</dbReference>
<evidence type="ECO:0000256" key="8">
    <source>
        <dbReference type="ARBA" id="ARBA00050355"/>
    </source>
</evidence>
<evidence type="ECO:0000256" key="9">
    <source>
        <dbReference type="ARBA" id="ARBA00051890"/>
    </source>
</evidence>
<evidence type="ECO:0000256" key="10">
    <source>
        <dbReference type="ARBA" id="ARBA00053454"/>
    </source>
</evidence>
<name>M0MMN9_HALMO</name>
<dbReference type="PROSITE" id="PS00211">
    <property type="entry name" value="ABC_TRANSPORTER_1"/>
    <property type="match status" value="1"/>
</dbReference>
<evidence type="ECO:0000256" key="7">
    <source>
        <dbReference type="ARBA" id="ARBA00023136"/>
    </source>
</evidence>
<keyword evidence="7" id="KW-0472">Membrane</keyword>
<evidence type="ECO:0000313" key="16">
    <source>
        <dbReference type="Proteomes" id="UP000011568"/>
    </source>
</evidence>
<dbReference type="PANTHER" id="PTHR43875:SF15">
    <property type="entry name" value="TREHALOSE IMPORT ATP-BINDING PROTEIN SUGC"/>
    <property type="match status" value="1"/>
</dbReference>
<dbReference type="SMART" id="SM00382">
    <property type="entry name" value="AAA"/>
    <property type="match status" value="1"/>
</dbReference>
<accession>M0MMN9</accession>
<evidence type="ECO:0000256" key="3">
    <source>
        <dbReference type="ARBA" id="ARBA00022475"/>
    </source>
</evidence>
<dbReference type="RefSeq" id="WP_004052714.1">
    <property type="nucleotide sequence ID" value="NZ_AOMC01000087.1"/>
</dbReference>
<evidence type="ECO:0000259" key="14">
    <source>
        <dbReference type="PROSITE" id="PS50893"/>
    </source>
</evidence>
<dbReference type="Gene3D" id="3.40.50.300">
    <property type="entry name" value="P-loop containing nucleotide triphosphate hydrolases"/>
    <property type="match status" value="1"/>
</dbReference>
<reference evidence="15 16" key="1">
    <citation type="journal article" date="2014" name="PLoS Genet.">
        <title>Phylogenetically driven sequencing of extremely halophilic archaea reveals strategies for static and dynamic osmo-response.</title>
        <authorList>
            <person name="Becker E.A."/>
            <person name="Seitzer P.M."/>
            <person name="Tritt A."/>
            <person name="Larsen D."/>
            <person name="Krusor M."/>
            <person name="Yao A.I."/>
            <person name="Wu D."/>
            <person name="Madern D."/>
            <person name="Eisen J.A."/>
            <person name="Darling A.E."/>
            <person name="Facciotti M.T."/>
        </authorList>
    </citation>
    <scope>NUCLEOTIDE SEQUENCE [LARGE SCALE GENOMIC DNA]</scope>
    <source>
        <strain evidence="15 16">DSM 1307</strain>
    </source>
</reference>
<keyword evidence="3" id="KW-1003">Cell membrane</keyword>
<evidence type="ECO:0000256" key="2">
    <source>
        <dbReference type="ARBA" id="ARBA00022448"/>
    </source>
</evidence>
<dbReference type="Gene3D" id="2.40.50.140">
    <property type="entry name" value="Nucleic acid-binding proteins"/>
    <property type="match status" value="1"/>
</dbReference>
<dbReference type="Proteomes" id="UP000011568">
    <property type="component" value="Unassembled WGS sequence"/>
</dbReference>
<dbReference type="SUPFAM" id="SSF50331">
    <property type="entry name" value="MOP-like"/>
    <property type="match status" value="1"/>
</dbReference>
<dbReference type="GO" id="GO:0055052">
    <property type="term" value="C:ATP-binding cassette (ABC) transporter complex, substrate-binding subunit-containing"/>
    <property type="evidence" value="ECO:0007669"/>
    <property type="project" value="TreeGrafter"/>
</dbReference>
<comment type="function">
    <text evidence="10">Part of the ABC transporter complex XacGHIJK involved in the uptake of xylose and arabinose. Responsible for energy coupling to the transport system.</text>
</comment>
<evidence type="ECO:0000256" key="13">
    <source>
        <dbReference type="ARBA" id="ARBA00066315"/>
    </source>
</evidence>
<dbReference type="InterPro" id="IPR047641">
    <property type="entry name" value="ABC_transpr_MalK/UgpC-like"/>
</dbReference>
<evidence type="ECO:0000256" key="6">
    <source>
        <dbReference type="ARBA" id="ARBA00022967"/>
    </source>
</evidence>
<comment type="catalytic activity">
    <reaction evidence="8">
        <text>D-xylose(out) + ATP + H2O = D-xylose(in) + ADP + phosphate + H(+)</text>
        <dbReference type="Rhea" id="RHEA:29899"/>
        <dbReference type="ChEBI" id="CHEBI:15377"/>
        <dbReference type="ChEBI" id="CHEBI:15378"/>
        <dbReference type="ChEBI" id="CHEBI:30616"/>
        <dbReference type="ChEBI" id="CHEBI:43474"/>
        <dbReference type="ChEBI" id="CHEBI:53455"/>
        <dbReference type="ChEBI" id="CHEBI:456216"/>
        <dbReference type="EC" id="7.5.2.13"/>
    </reaction>
    <physiologicalReaction direction="left-to-right" evidence="8">
        <dbReference type="Rhea" id="RHEA:29900"/>
    </physiologicalReaction>
</comment>
<keyword evidence="16" id="KW-1185">Reference proteome</keyword>
<comment type="similarity">
    <text evidence="11">Belongs to the ABC transporter superfamily. Carbohydrate uptake transporter-1 (CUT1) (TC 3.A.1.1) family.</text>
</comment>
<evidence type="ECO:0000313" key="15">
    <source>
        <dbReference type="EMBL" id="EMA46628.1"/>
    </source>
</evidence>
<dbReference type="eggNOG" id="arCOG00177">
    <property type="taxonomic scope" value="Archaea"/>
</dbReference>
<dbReference type="CDD" id="cd03301">
    <property type="entry name" value="ABC_MalK_N"/>
    <property type="match status" value="1"/>
</dbReference>
<dbReference type="STRING" id="931277.C448_05983"/>
<comment type="subunit">
    <text evidence="12">The complex is composed of two ATP-binding proteins (XacJ and XacK), two transmembrane proteins (XacH and XacI) and a solute-binding protein (XacG).</text>
</comment>
<dbReference type="Pfam" id="PF08402">
    <property type="entry name" value="TOBE_2"/>
    <property type="match status" value="1"/>
</dbReference>
<dbReference type="FunFam" id="3.40.50.300:FF:000042">
    <property type="entry name" value="Maltose/maltodextrin ABC transporter, ATP-binding protein"/>
    <property type="match status" value="1"/>
</dbReference>
<evidence type="ECO:0000256" key="11">
    <source>
        <dbReference type="ARBA" id="ARBA00061029"/>
    </source>
</evidence>
<evidence type="ECO:0000256" key="4">
    <source>
        <dbReference type="ARBA" id="ARBA00022741"/>
    </source>
</evidence>
<dbReference type="InterPro" id="IPR012340">
    <property type="entry name" value="NA-bd_OB-fold"/>
</dbReference>
<dbReference type="EC" id="7.5.2.13" evidence="13"/>
<keyword evidence="2" id="KW-0813">Transport</keyword>
<dbReference type="InterPro" id="IPR003593">
    <property type="entry name" value="AAA+_ATPase"/>
</dbReference>
<dbReference type="EMBL" id="AOMC01000087">
    <property type="protein sequence ID" value="EMA46628.1"/>
    <property type="molecule type" value="Genomic_DNA"/>
</dbReference>
<organism evidence="15 16">
    <name type="scientific">Halococcus morrhuae DSM 1307</name>
    <dbReference type="NCBI Taxonomy" id="931277"/>
    <lineage>
        <taxon>Archaea</taxon>
        <taxon>Methanobacteriati</taxon>
        <taxon>Methanobacteriota</taxon>
        <taxon>Stenosarchaea group</taxon>
        <taxon>Halobacteria</taxon>
        <taxon>Halobacteriales</taxon>
        <taxon>Halococcaceae</taxon>
        <taxon>Halococcus</taxon>
    </lineage>
</organism>
<dbReference type="PROSITE" id="PS50893">
    <property type="entry name" value="ABC_TRANSPORTER_2"/>
    <property type="match status" value="1"/>
</dbReference>
<dbReference type="InterPro" id="IPR015855">
    <property type="entry name" value="ABC_transpr_MalK-like"/>
</dbReference>
<comment type="catalytic activity">
    <reaction evidence="9">
        <text>L-arabinose(out) + ATP + H2O = L-arabinose(in) + ADP + phosphate + H(+)</text>
        <dbReference type="Rhea" id="RHEA:30007"/>
        <dbReference type="ChEBI" id="CHEBI:15377"/>
        <dbReference type="ChEBI" id="CHEBI:15378"/>
        <dbReference type="ChEBI" id="CHEBI:17535"/>
        <dbReference type="ChEBI" id="CHEBI:30616"/>
        <dbReference type="ChEBI" id="CHEBI:43474"/>
        <dbReference type="ChEBI" id="CHEBI:456216"/>
        <dbReference type="EC" id="7.5.2.13"/>
    </reaction>
    <physiologicalReaction direction="left-to-right" evidence="9">
        <dbReference type="Rhea" id="RHEA:30008"/>
    </physiologicalReaction>
</comment>
<keyword evidence="5 15" id="KW-0067">ATP-binding</keyword>
<comment type="caution">
    <text evidence="15">The sequence shown here is derived from an EMBL/GenBank/DDBJ whole genome shotgun (WGS) entry which is preliminary data.</text>
</comment>
<dbReference type="SUPFAM" id="SSF52540">
    <property type="entry name" value="P-loop containing nucleoside triphosphate hydrolases"/>
    <property type="match status" value="1"/>
</dbReference>
<sequence>MAKEITLDGITKEYGSIVAVNDVSLTIPDNEFVTLVGPSGSGKTTLLRIISGLESPTSGRITIGDQDVTDESPQDRPLSMVFQNIALYPHMTCRENINYGPKIHGVPEDERNERAEQAAQSLQIADQLDKSPSELSGGQQQRVALGRAFVEDPEILLLDEPMSDLDAKLKEELRVEFQRLHRELDATFVYVTHDQNEAMTMSDKIAVMRSGTVEQFDAPETIFHDPVSEHVATFIGTPSTNVLECEVDGDVAQLESGTVSLPEAASNEERIRIGIRPQYLSIAGGDIEFDVDIDVIEPLGIDYVVHTTTVEGNREVNVVTEEVSDLEPGDTITVGAALDEIYLFAADGERIRAPITRQTEV</sequence>
<keyword evidence="6" id="KW-1278">Translocase</keyword>
<dbReference type="InterPro" id="IPR027417">
    <property type="entry name" value="P-loop_NTPase"/>
</dbReference>
<dbReference type="InterPro" id="IPR017871">
    <property type="entry name" value="ABC_transporter-like_CS"/>
</dbReference>
<dbReference type="GO" id="GO:0016887">
    <property type="term" value="F:ATP hydrolysis activity"/>
    <property type="evidence" value="ECO:0007669"/>
    <property type="project" value="InterPro"/>
</dbReference>
<proteinExistence type="inferred from homology"/>
<gene>
    <name evidence="15" type="ORF">C448_05983</name>
</gene>
<dbReference type="AlphaFoldDB" id="M0MMN9"/>
<dbReference type="PANTHER" id="PTHR43875">
    <property type="entry name" value="MALTODEXTRIN IMPORT ATP-BINDING PROTEIN MSMX"/>
    <property type="match status" value="1"/>
</dbReference>
<dbReference type="InterPro" id="IPR013611">
    <property type="entry name" value="Transp-assoc_OB_typ2"/>
</dbReference>